<keyword evidence="8" id="KW-1185">Reference proteome</keyword>
<feature type="transmembrane region" description="Helical" evidence="5">
    <location>
        <begin position="291"/>
        <end position="310"/>
    </location>
</feature>
<sequence>MRYLLRRLGFLAFTAWAALTINFVLPRMMPGNPAQVMIAKFQGRLSPRALEALELAFGLNVRQSLVAQYVEYWKQIFRGDLGVSLTYYPTPVAEVLAQALPWTLGLVGVSTLLAFGAGTLIGIHSAWRHGSRLADAVVPVALFLNSMPYFWFALVVLYVFAFLLGWFPLGGGSSPGGGEGWAYWAGVVRHAVLPALTITVTAMGGWLLTMRNNMMSVLGEEYIAFARAKGLRDRAIKYRYAARNAILPSFTGLSMALGFVVGGALLTEMVFAYPGVGFILYQAVTSLDYPLMQAIFLFISLAVLLANFLADMTLALLDPRVRAGGG</sequence>
<comment type="subcellular location">
    <subcellularLocation>
        <location evidence="5">Cell membrane</location>
        <topology evidence="5">Multi-pass membrane protein</topology>
    </subcellularLocation>
    <subcellularLocation>
        <location evidence="1">Membrane</location>
        <topology evidence="1">Multi-pass membrane protein</topology>
    </subcellularLocation>
</comment>
<dbReference type="PANTHER" id="PTHR43376:SF1">
    <property type="entry name" value="OLIGOPEPTIDE TRANSPORT SYSTEM PERMEASE PROTEIN"/>
    <property type="match status" value="1"/>
</dbReference>
<feature type="transmembrane region" description="Helical" evidence="5">
    <location>
        <begin position="181"/>
        <end position="208"/>
    </location>
</feature>
<evidence type="ECO:0000256" key="1">
    <source>
        <dbReference type="ARBA" id="ARBA00004141"/>
    </source>
</evidence>
<organism evidence="7 8">
    <name type="scientific">Carboxydichorda subterranea</name>
    <dbReference type="NCBI Taxonomy" id="3109565"/>
    <lineage>
        <taxon>Bacteria</taxon>
        <taxon>Bacillati</taxon>
        <taxon>Bacillota</taxon>
        <taxon>Limnochordia</taxon>
        <taxon>Limnochordales</taxon>
        <taxon>Geochordaceae</taxon>
        <taxon>Carboxydichorda</taxon>
    </lineage>
</organism>
<name>A0ABZ1BZ82_9FIRM</name>
<evidence type="ECO:0000313" key="7">
    <source>
        <dbReference type="EMBL" id="WRP18145.1"/>
    </source>
</evidence>
<comment type="similarity">
    <text evidence="5">Belongs to the binding-protein-dependent transport system permease family.</text>
</comment>
<evidence type="ECO:0000313" key="8">
    <source>
        <dbReference type="Proteomes" id="UP001332192"/>
    </source>
</evidence>
<feature type="transmembrane region" description="Helical" evidence="5">
    <location>
        <begin position="99"/>
        <end position="123"/>
    </location>
</feature>
<keyword evidence="2 5" id="KW-0812">Transmembrane</keyword>
<evidence type="ECO:0000256" key="3">
    <source>
        <dbReference type="ARBA" id="ARBA00022989"/>
    </source>
</evidence>
<evidence type="ECO:0000259" key="6">
    <source>
        <dbReference type="PROSITE" id="PS50928"/>
    </source>
</evidence>
<keyword evidence="5" id="KW-0813">Transport</keyword>
<protein>
    <submittedName>
        <fullName evidence="7">ABC transporter permease</fullName>
    </submittedName>
</protein>
<dbReference type="PANTHER" id="PTHR43376">
    <property type="entry name" value="OLIGOPEPTIDE TRANSPORT SYSTEM PERMEASE PROTEIN"/>
    <property type="match status" value="1"/>
</dbReference>
<dbReference type="Pfam" id="PF00528">
    <property type="entry name" value="BPD_transp_1"/>
    <property type="match status" value="1"/>
</dbReference>
<dbReference type="Gene3D" id="1.10.3720.10">
    <property type="entry name" value="MetI-like"/>
    <property type="match status" value="1"/>
</dbReference>
<dbReference type="InterPro" id="IPR035906">
    <property type="entry name" value="MetI-like_sf"/>
</dbReference>
<dbReference type="RefSeq" id="WP_324717416.1">
    <property type="nucleotide sequence ID" value="NZ_CP141615.1"/>
</dbReference>
<accession>A0ABZ1BZ82</accession>
<evidence type="ECO:0000256" key="4">
    <source>
        <dbReference type="ARBA" id="ARBA00023136"/>
    </source>
</evidence>
<evidence type="ECO:0000256" key="2">
    <source>
        <dbReference type="ARBA" id="ARBA00022692"/>
    </source>
</evidence>
<proteinExistence type="inferred from homology"/>
<dbReference type="EMBL" id="CP141615">
    <property type="protein sequence ID" value="WRP18145.1"/>
    <property type="molecule type" value="Genomic_DNA"/>
</dbReference>
<dbReference type="Proteomes" id="UP001332192">
    <property type="component" value="Chromosome"/>
</dbReference>
<dbReference type="SUPFAM" id="SSF161098">
    <property type="entry name" value="MetI-like"/>
    <property type="match status" value="1"/>
</dbReference>
<dbReference type="PROSITE" id="PS50928">
    <property type="entry name" value="ABC_TM1"/>
    <property type="match status" value="1"/>
</dbReference>
<feature type="transmembrane region" description="Helical" evidence="5">
    <location>
        <begin position="245"/>
        <end position="271"/>
    </location>
</feature>
<reference evidence="7 8" key="1">
    <citation type="journal article" date="2024" name="Front. Microbiol.">
        <title>Novel thermophilic genera Geochorda gen. nov. and Carboxydochorda gen. nov. from the deep terrestrial subsurface reveal the ecophysiological diversity in the class Limnochordia.</title>
        <authorList>
            <person name="Karnachuk O.V."/>
            <person name="Lukina A.P."/>
            <person name="Avakyan M.R."/>
            <person name="Kadnikov V.V."/>
            <person name="Begmatov S."/>
            <person name="Beletsky A.V."/>
            <person name="Vlasova K.G."/>
            <person name="Novikov A.A."/>
            <person name="Shcherbakova V.A."/>
            <person name="Mardanov A.V."/>
            <person name="Ravin N.V."/>
        </authorList>
    </citation>
    <scope>NUCLEOTIDE SEQUENCE [LARGE SCALE GENOMIC DNA]</scope>
    <source>
        <strain evidence="7 8">L945</strain>
    </source>
</reference>
<dbReference type="InterPro" id="IPR000515">
    <property type="entry name" value="MetI-like"/>
</dbReference>
<feature type="transmembrane region" description="Helical" evidence="5">
    <location>
        <begin position="149"/>
        <end position="169"/>
    </location>
</feature>
<feature type="domain" description="ABC transmembrane type-1" evidence="6">
    <location>
        <begin position="100"/>
        <end position="310"/>
    </location>
</feature>
<dbReference type="CDD" id="cd06261">
    <property type="entry name" value="TM_PBP2"/>
    <property type="match status" value="1"/>
</dbReference>
<keyword evidence="4 5" id="KW-0472">Membrane</keyword>
<evidence type="ECO:0000256" key="5">
    <source>
        <dbReference type="RuleBase" id="RU363032"/>
    </source>
</evidence>
<keyword evidence="3 5" id="KW-1133">Transmembrane helix</keyword>
<gene>
    <name evidence="7" type="ORF">U7230_03830</name>
</gene>